<dbReference type="EMBL" id="HBGB01045608">
    <property type="protein sequence ID" value="CAD9071752.1"/>
    <property type="molecule type" value="Transcribed_RNA"/>
</dbReference>
<evidence type="ECO:0000313" key="2">
    <source>
        <dbReference type="EMBL" id="CAD9071752.1"/>
    </source>
</evidence>
<reference evidence="2" key="1">
    <citation type="submission" date="2021-01" db="EMBL/GenBank/DDBJ databases">
        <authorList>
            <person name="Corre E."/>
            <person name="Pelletier E."/>
            <person name="Niang G."/>
            <person name="Scheremetjew M."/>
            <person name="Finn R."/>
            <person name="Kale V."/>
            <person name="Holt S."/>
            <person name="Cochrane G."/>
            <person name="Meng A."/>
            <person name="Brown T."/>
            <person name="Cohen L."/>
        </authorList>
    </citation>
    <scope>NUCLEOTIDE SEQUENCE</scope>
    <source>
        <strain evidence="2">CCMP3346</strain>
    </source>
</reference>
<feature type="region of interest" description="Disordered" evidence="1">
    <location>
        <begin position="1"/>
        <end position="30"/>
    </location>
</feature>
<sequence>MVDGWTATSRLPGLSAAERQSGMAWHGSAATKPRSLLPCVTLLDVTEGHRMVQHAKSRRPAQHRNTQRAENAAESESRNHSLIVSRTRLVSQLQSIHSSTPHQ</sequence>
<gene>
    <name evidence="2" type="ORF">VBRA1451_LOCUS26835</name>
</gene>
<organism evidence="2">
    <name type="scientific">Vitrella brassicaformis</name>
    <dbReference type="NCBI Taxonomy" id="1169539"/>
    <lineage>
        <taxon>Eukaryota</taxon>
        <taxon>Sar</taxon>
        <taxon>Alveolata</taxon>
        <taxon>Colpodellida</taxon>
        <taxon>Vitrellaceae</taxon>
        <taxon>Vitrella</taxon>
    </lineage>
</organism>
<feature type="compositionally biased region" description="Basic residues" evidence="1">
    <location>
        <begin position="51"/>
        <end position="66"/>
    </location>
</feature>
<feature type="region of interest" description="Disordered" evidence="1">
    <location>
        <begin position="50"/>
        <end position="85"/>
    </location>
</feature>
<dbReference type="AlphaFoldDB" id="A0A7S1KF32"/>
<accession>A0A7S1KF32</accession>
<name>A0A7S1KF32_9ALVE</name>
<evidence type="ECO:0000256" key="1">
    <source>
        <dbReference type="SAM" id="MobiDB-lite"/>
    </source>
</evidence>
<protein>
    <submittedName>
        <fullName evidence="2">Uncharacterized protein</fullName>
    </submittedName>
</protein>
<proteinExistence type="predicted"/>